<evidence type="ECO:0000259" key="2">
    <source>
        <dbReference type="Pfam" id="PF00326"/>
    </source>
</evidence>
<organism evidence="4 5">
    <name type="scientific">Candidatus Gemmiger avicola</name>
    <dbReference type="NCBI Taxonomy" id="2838605"/>
    <lineage>
        <taxon>Bacteria</taxon>
        <taxon>Bacillati</taxon>
        <taxon>Bacillota</taxon>
        <taxon>Clostridia</taxon>
        <taxon>Eubacteriales</taxon>
        <taxon>Gemmiger</taxon>
    </lineage>
</organism>
<dbReference type="InterPro" id="IPR050300">
    <property type="entry name" value="GDXG_lipolytic_enzyme"/>
</dbReference>
<dbReference type="AlphaFoldDB" id="A0A9D2S2L7"/>
<keyword evidence="1 4" id="KW-0378">Hydrolase</keyword>
<dbReference type="InterPro" id="IPR049492">
    <property type="entry name" value="BD-FAE-like_dom"/>
</dbReference>
<dbReference type="Gene3D" id="3.40.50.1820">
    <property type="entry name" value="alpha/beta hydrolase"/>
    <property type="match status" value="1"/>
</dbReference>
<proteinExistence type="predicted"/>
<dbReference type="Pfam" id="PF20434">
    <property type="entry name" value="BD-FAE"/>
    <property type="match status" value="1"/>
</dbReference>
<dbReference type="InterPro" id="IPR029058">
    <property type="entry name" value="AB_hydrolase_fold"/>
</dbReference>
<gene>
    <name evidence="4" type="ORF">H9945_04925</name>
</gene>
<dbReference type="PANTHER" id="PTHR48081">
    <property type="entry name" value="AB HYDROLASE SUPERFAMILY PROTEIN C4A8.06C"/>
    <property type="match status" value="1"/>
</dbReference>
<dbReference type="GO" id="GO:0006508">
    <property type="term" value="P:proteolysis"/>
    <property type="evidence" value="ECO:0007669"/>
    <property type="project" value="InterPro"/>
</dbReference>
<reference evidence="4" key="1">
    <citation type="journal article" date="2021" name="PeerJ">
        <title>Extensive microbial diversity within the chicken gut microbiome revealed by metagenomics and culture.</title>
        <authorList>
            <person name="Gilroy R."/>
            <person name="Ravi A."/>
            <person name="Getino M."/>
            <person name="Pursley I."/>
            <person name="Horton D.L."/>
            <person name="Alikhan N.F."/>
            <person name="Baker D."/>
            <person name="Gharbi K."/>
            <person name="Hall N."/>
            <person name="Watson M."/>
            <person name="Adriaenssens E.M."/>
            <person name="Foster-Nyarko E."/>
            <person name="Jarju S."/>
            <person name="Secka A."/>
            <person name="Antonio M."/>
            <person name="Oren A."/>
            <person name="Chaudhuri R.R."/>
            <person name="La Ragione R."/>
            <person name="Hildebrand F."/>
            <person name="Pallen M.J."/>
        </authorList>
    </citation>
    <scope>NUCLEOTIDE SEQUENCE</scope>
    <source>
        <strain evidence="4">ChiBcec8-13705</strain>
    </source>
</reference>
<evidence type="ECO:0000313" key="5">
    <source>
        <dbReference type="Proteomes" id="UP000886803"/>
    </source>
</evidence>
<dbReference type="Proteomes" id="UP000886803">
    <property type="component" value="Unassembled WGS sequence"/>
</dbReference>
<dbReference type="SUPFAM" id="SSF53474">
    <property type="entry name" value="alpha/beta-Hydrolases"/>
    <property type="match status" value="1"/>
</dbReference>
<evidence type="ECO:0000313" key="4">
    <source>
        <dbReference type="EMBL" id="HJB41823.1"/>
    </source>
</evidence>
<name>A0A9D2S2L7_9FIRM</name>
<feature type="domain" description="Peptidase S9 prolyl oligopeptidase catalytic" evidence="2">
    <location>
        <begin position="162"/>
        <end position="213"/>
    </location>
</feature>
<dbReference type="PANTHER" id="PTHR48081:SF6">
    <property type="entry name" value="PEPTIDASE S9 PROLYL OLIGOPEPTIDASE CATALYTIC DOMAIN-CONTAINING PROTEIN"/>
    <property type="match status" value="1"/>
</dbReference>
<evidence type="ECO:0000256" key="1">
    <source>
        <dbReference type="ARBA" id="ARBA00022801"/>
    </source>
</evidence>
<comment type="caution">
    <text evidence="4">The sequence shown here is derived from an EMBL/GenBank/DDBJ whole genome shotgun (WGS) entry which is preliminary data.</text>
</comment>
<dbReference type="EMBL" id="DWYG01000073">
    <property type="protein sequence ID" value="HJB41823.1"/>
    <property type="molecule type" value="Genomic_DNA"/>
</dbReference>
<dbReference type="InterPro" id="IPR001375">
    <property type="entry name" value="Peptidase_S9_cat"/>
</dbReference>
<reference evidence="4" key="2">
    <citation type="submission" date="2021-04" db="EMBL/GenBank/DDBJ databases">
        <authorList>
            <person name="Gilroy R."/>
        </authorList>
    </citation>
    <scope>NUCLEOTIDE SEQUENCE</scope>
    <source>
        <strain evidence="4">ChiBcec8-13705</strain>
    </source>
</reference>
<sequence>MQCNVISVGPNHATLTCYLQDPSTAMPNTEIRPAALIFPGGGYQYCSDREAEPVALAYLAEGYNAFVLRYTVGTSCPLDKALQDAQAALRHLRENAALYRIAPDKIVAIGFSAGGHLAAALGTQSEEKPNALVLGYAVTLGATWAPMGRLHEPDLGALVTDATPPAFLFATQGDSLVPVKNSLVFAEALSEHDIPFAMHIFPTGEHGLSLARACTSAGDTARVNFMAAQWLPMSLAFLADLWGELGVIPPKPEMVAQMQGGQVSLDLPFKRLLKIPAAKEVLQRRLPEVLQILQQNPLLKGASLRQLVGFMPDAFPEELLRSIDAELARL</sequence>
<protein>
    <submittedName>
        <fullName evidence="4">Alpha/beta hydrolase</fullName>
    </submittedName>
</protein>
<evidence type="ECO:0000259" key="3">
    <source>
        <dbReference type="Pfam" id="PF20434"/>
    </source>
</evidence>
<dbReference type="GO" id="GO:0008236">
    <property type="term" value="F:serine-type peptidase activity"/>
    <property type="evidence" value="ECO:0007669"/>
    <property type="project" value="InterPro"/>
</dbReference>
<dbReference type="Pfam" id="PF00326">
    <property type="entry name" value="Peptidase_S9"/>
    <property type="match status" value="1"/>
</dbReference>
<feature type="domain" description="BD-FAE-like" evidence="3">
    <location>
        <begin position="34"/>
        <end position="127"/>
    </location>
</feature>
<accession>A0A9D2S2L7</accession>